<dbReference type="RefSeq" id="WP_169080595.1">
    <property type="nucleotide sequence ID" value="NZ_JAAIIF010000013.1"/>
</dbReference>
<keyword evidence="2" id="KW-0802">TPR repeat</keyword>
<dbReference type="InterPro" id="IPR019734">
    <property type="entry name" value="TPR_rpt"/>
</dbReference>
<feature type="region of interest" description="Disordered" evidence="3">
    <location>
        <begin position="13"/>
        <end position="39"/>
    </location>
</feature>
<feature type="compositionally biased region" description="Low complexity" evidence="3">
    <location>
        <begin position="13"/>
        <end position="23"/>
    </location>
</feature>
<feature type="domain" description="DUF4037" evidence="4">
    <location>
        <begin position="479"/>
        <end position="581"/>
    </location>
</feature>
<name>A0A7Y0HU08_9BIFI</name>
<evidence type="ECO:0000313" key="5">
    <source>
        <dbReference type="EMBL" id="NMM96690.1"/>
    </source>
</evidence>
<evidence type="ECO:0000313" key="6">
    <source>
        <dbReference type="Proteomes" id="UP000529710"/>
    </source>
</evidence>
<evidence type="ECO:0000256" key="3">
    <source>
        <dbReference type="SAM" id="MobiDB-lite"/>
    </source>
</evidence>
<reference evidence="5 6" key="1">
    <citation type="submission" date="2020-02" db="EMBL/GenBank/DDBJ databases">
        <title>Characterization of phylogenetic diversity of novel bifidobacterial species isolated in Czech ZOOs.</title>
        <authorList>
            <person name="Lugli G.A."/>
            <person name="Vera N.B."/>
            <person name="Ventura M."/>
        </authorList>
    </citation>
    <scope>NUCLEOTIDE SEQUENCE [LARGE SCALE GENOMIC DNA]</scope>
    <source>
        <strain evidence="5 6">DSM 109960</strain>
    </source>
</reference>
<proteinExistence type="predicted"/>
<accession>A0A7Y0HU08</accession>
<evidence type="ECO:0000256" key="2">
    <source>
        <dbReference type="ARBA" id="ARBA00022803"/>
    </source>
</evidence>
<dbReference type="EMBL" id="JAAIIF010000013">
    <property type="protein sequence ID" value="NMM96690.1"/>
    <property type="molecule type" value="Genomic_DNA"/>
</dbReference>
<dbReference type="Proteomes" id="UP000529710">
    <property type="component" value="Unassembled WGS sequence"/>
</dbReference>
<dbReference type="Pfam" id="PF13424">
    <property type="entry name" value="TPR_12"/>
    <property type="match status" value="2"/>
</dbReference>
<dbReference type="Gene3D" id="1.25.40.10">
    <property type="entry name" value="Tetratricopeptide repeat domain"/>
    <property type="match status" value="2"/>
</dbReference>
<protein>
    <submittedName>
        <fullName evidence="5">Tetratricopeptide repeat protein</fullName>
    </submittedName>
</protein>
<feature type="region of interest" description="Disordered" evidence="3">
    <location>
        <begin position="316"/>
        <end position="346"/>
    </location>
</feature>
<dbReference type="InterPro" id="IPR025117">
    <property type="entry name" value="DUF4037"/>
</dbReference>
<dbReference type="PANTHER" id="PTHR45641">
    <property type="entry name" value="TETRATRICOPEPTIDE REPEAT PROTEIN (AFU_ORTHOLOGUE AFUA_6G03870)"/>
    <property type="match status" value="1"/>
</dbReference>
<dbReference type="InterPro" id="IPR011990">
    <property type="entry name" value="TPR-like_helical_dom_sf"/>
</dbReference>
<comment type="caution">
    <text evidence="5">The sequence shown here is derived from an EMBL/GenBank/DDBJ whole genome shotgun (WGS) entry which is preliminary data.</text>
</comment>
<keyword evidence="1" id="KW-0677">Repeat</keyword>
<dbReference type="PANTHER" id="PTHR45641:SF19">
    <property type="entry name" value="NEPHROCYSTIN-3"/>
    <property type="match status" value="1"/>
</dbReference>
<organism evidence="5 6">
    <name type="scientific">Bifidobacterium erythrocebi</name>
    <dbReference type="NCBI Taxonomy" id="2675325"/>
    <lineage>
        <taxon>Bacteria</taxon>
        <taxon>Bacillati</taxon>
        <taxon>Actinomycetota</taxon>
        <taxon>Actinomycetes</taxon>
        <taxon>Bifidobacteriales</taxon>
        <taxon>Bifidobacteriaceae</taxon>
        <taxon>Bifidobacterium</taxon>
    </lineage>
</organism>
<evidence type="ECO:0000256" key="1">
    <source>
        <dbReference type="ARBA" id="ARBA00022737"/>
    </source>
</evidence>
<keyword evidence="6" id="KW-1185">Reference proteome</keyword>
<dbReference type="Pfam" id="PF13228">
    <property type="entry name" value="DUF4037"/>
    <property type="match status" value="1"/>
</dbReference>
<dbReference type="AlphaFoldDB" id="A0A7Y0HU08"/>
<sequence length="692" mass="76254">MADEEALLAQFTAQFDQQFDQQDNGSEDEGSDRQDADSAPVFDTDRFLQGLDSIFSRHAASSEAWPYLEQAMSDAENAGDEAGLLTVLNETMGFYRSQGWHDKNQWIVQRAIELALRMGLEGSETWVTTLINCATAMRAAKHYEQAEDLYTQALHCAEKTLSPSDRRLAALHNNLSMLYSETDRRDKAENELRKAIGILRGTDGDHAADIDLASSYTNLALLLLADGNTADADRYAAQALSIHATARAYGVDSAHYAAALAGMAQVRFAQQRFGEAAGYYREALSVIELRYGRDTDYWRTTEANLHEALESAASAGQSVAAPGSASEGHVQNASQTSDTTGSPHNGMELAREFWEQAGKPMLQTRYPEYAGRIAAGLVGYGSECFGFDDAYSQDHDFSARFCLWLTDEDYAAIGEALQEDYERIAREWRSSGSANSYGSPTTPRAQGTMRRDGVFRIGDFFEALTGYREAPAQDAPHEWLSLSESTLATATNGRVFADALGMFSKTRQGFTFMPEDVRLSLISRRLGMIAQAGQYNLPRMLKRGDGLAAMACIQEFTQAVVSLVFLINNPVSVGYMPYYKWRFAALRRLSGRMATCLADMCPKLEEISRLASTACFGVAMADTPVGAGMPVKADETAPAASRINAIVERVCSDIVDELRREDLTTSRETFLEWQRPYVEEHIVSAAPCLHSL</sequence>
<dbReference type="SUPFAM" id="SSF48452">
    <property type="entry name" value="TPR-like"/>
    <property type="match status" value="1"/>
</dbReference>
<feature type="compositionally biased region" description="Polar residues" evidence="3">
    <location>
        <begin position="329"/>
        <end position="343"/>
    </location>
</feature>
<dbReference type="SMART" id="SM00028">
    <property type="entry name" value="TPR"/>
    <property type="match status" value="4"/>
</dbReference>
<evidence type="ECO:0000259" key="4">
    <source>
        <dbReference type="Pfam" id="PF13228"/>
    </source>
</evidence>
<gene>
    <name evidence="5" type="ORF">G1C98_1426</name>
</gene>